<comment type="caution">
    <text evidence="3">The sequence shown here is derived from an EMBL/GenBank/DDBJ whole genome shotgun (WGS) entry which is preliminary data.</text>
</comment>
<feature type="coiled-coil region" evidence="1">
    <location>
        <begin position="31"/>
        <end position="65"/>
    </location>
</feature>
<dbReference type="EMBL" id="JAVUPU010000006">
    <property type="protein sequence ID" value="MDT9599852.1"/>
    <property type="molecule type" value="Genomic_DNA"/>
</dbReference>
<protein>
    <submittedName>
        <fullName evidence="3">Uncharacterized protein</fullName>
    </submittedName>
</protein>
<organism evidence="3 4">
    <name type="scientific">Sphingosinicella rhizophila</name>
    <dbReference type="NCBI Taxonomy" id="3050082"/>
    <lineage>
        <taxon>Bacteria</taxon>
        <taxon>Pseudomonadati</taxon>
        <taxon>Pseudomonadota</taxon>
        <taxon>Alphaproteobacteria</taxon>
        <taxon>Sphingomonadales</taxon>
        <taxon>Sphingosinicellaceae</taxon>
        <taxon>Sphingosinicella</taxon>
    </lineage>
</organism>
<feature type="chain" id="PRO_5047140520" evidence="2">
    <location>
        <begin position="23"/>
        <end position="109"/>
    </location>
</feature>
<feature type="signal peptide" evidence="2">
    <location>
        <begin position="1"/>
        <end position="22"/>
    </location>
</feature>
<keyword evidence="1" id="KW-0175">Coiled coil</keyword>
<reference evidence="3 4" key="1">
    <citation type="submission" date="2023-05" db="EMBL/GenBank/DDBJ databases">
        <authorList>
            <person name="Guo Y."/>
        </authorList>
    </citation>
    <scope>NUCLEOTIDE SEQUENCE [LARGE SCALE GENOMIC DNA]</scope>
    <source>
        <strain evidence="3 4">GR2756</strain>
    </source>
</reference>
<evidence type="ECO:0000256" key="1">
    <source>
        <dbReference type="SAM" id="Coils"/>
    </source>
</evidence>
<accession>A0ABU3Q980</accession>
<dbReference type="RefSeq" id="WP_315726949.1">
    <property type="nucleotide sequence ID" value="NZ_JAVUPU010000006.1"/>
</dbReference>
<keyword evidence="2" id="KW-0732">Signal</keyword>
<keyword evidence="4" id="KW-1185">Reference proteome</keyword>
<name>A0ABU3Q980_9SPHN</name>
<proteinExistence type="predicted"/>
<evidence type="ECO:0000313" key="4">
    <source>
        <dbReference type="Proteomes" id="UP001259572"/>
    </source>
</evidence>
<sequence length="109" mass="13177">MRKFLVPAILISAVAVSAPAAAQYRGGHNQGVGIERQIDQLERQIDRARDRRLITRQEARRLDNQAEYIDRLHDRYRRNGLNQREHHDLQNRINRLRQQFRWERRDGRR</sequence>
<evidence type="ECO:0000256" key="2">
    <source>
        <dbReference type="SAM" id="SignalP"/>
    </source>
</evidence>
<gene>
    <name evidence="3" type="ORF">RQX22_12895</name>
</gene>
<evidence type="ECO:0000313" key="3">
    <source>
        <dbReference type="EMBL" id="MDT9599852.1"/>
    </source>
</evidence>
<dbReference type="Proteomes" id="UP001259572">
    <property type="component" value="Unassembled WGS sequence"/>
</dbReference>